<organism evidence="2 3">
    <name type="scientific">Yoonia sediminilitoris</name>
    <dbReference type="NCBI Taxonomy" id="1286148"/>
    <lineage>
        <taxon>Bacteria</taxon>
        <taxon>Pseudomonadati</taxon>
        <taxon>Pseudomonadota</taxon>
        <taxon>Alphaproteobacteria</taxon>
        <taxon>Rhodobacterales</taxon>
        <taxon>Paracoccaceae</taxon>
        <taxon>Yoonia</taxon>
    </lineage>
</organism>
<dbReference type="EMBL" id="QBUD01000003">
    <property type="protein sequence ID" value="PUB16357.1"/>
    <property type="molecule type" value="Genomic_DNA"/>
</dbReference>
<dbReference type="Proteomes" id="UP000244523">
    <property type="component" value="Unassembled WGS sequence"/>
</dbReference>
<comment type="caution">
    <text evidence="2">The sequence shown here is derived from an EMBL/GenBank/DDBJ whole genome shotgun (WGS) entry which is preliminary data.</text>
</comment>
<sequence length="37" mass="4338">MHRIKVWDPLVGVFHWSLVIGHWSLVIGVGLLAQMRW</sequence>
<accession>A0A2T6KK60</accession>
<keyword evidence="1" id="KW-0812">Transmembrane</keyword>
<dbReference type="AlphaFoldDB" id="A0A2T6KK60"/>
<protein>
    <submittedName>
        <fullName evidence="2">Uncharacterized protein</fullName>
    </submittedName>
</protein>
<proteinExistence type="predicted"/>
<evidence type="ECO:0000313" key="2">
    <source>
        <dbReference type="EMBL" id="PUB16357.1"/>
    </source>
</evidence>
<keyword evidence="1" id="KW-0472">Membrane</keyword>
<evidence type="ECO:0000313" key="3">
    <source>
        <dbReference type="Proteomes" id="UP000244523"/>
    </source>
</evidence>
<keyword evidence="1" id="KW-1133">Transmembrane helix</keyword>
<feature type="transmembrane region" description="Helical" evidence="1">
    <location>
        <begin position="13"/>
        <end position="33"/>
    </location>
</feature>
<keyword evidence="3" id="KW-1185">Reference proteome</keyword>
<name>A0A2T6KK60_9RHOB</name>
<evidence type="ECO:0000256" key="1">
    <source>
        <dbReference type="SAM" id="Phobius"/>
    </source>
</evidence>
<gene>
    <name evidence="2" type="ORF">C8N45_103212</name>
</gene>
<reference evidence="2 3" key="1">
    <citation type="submission" date="2018-04" db="EMBL/GenBank/DDBJ databases">
        <title>Genomic Encyclopedia of Archaeal and Bacterial Type Strains, Phase II (KMG-II): from individual species to whole genera.</title>
        <authorList>
            <person name="Goeker M."/>
        </authorList>
    </citation>
    <scope>NUCLEOTIDE SEQUENCE [LARGE SCALE GENOMIC DNA]</scope>
    <source>
        <strain evidence="2 3">DSM 29955</strain>
    </source>
</reference>